<dbReference type="Proteomes" id="UP000306441">
    <property type="component" value="Unassembled WGS sequence"/>
</dbReference>
<accession>A0ABY2Q9P5</accession>
<feature type="transmembrane region" description="Helical" evidence="1">
    <location>
        <begin position="72"/>
        <end position="93"/>
    </location>
</feature>
<keyword evidence="1" id="KW-0812">Transmembrane</keyword>
<keyword evidence="1" id="KW-0472">Membrane</keyword>
<proteinExistence type="predicted"/>
<evidence type="ECO:0000256" key="1">
    <source>
        <dbReference type="SAM" id="Phobius"/>
    </source>
</evidence>
<keyword evidence="3" id="KW-1185">Reference proteome</keyword>
<comment type="caution">
    <text evidence="2">The sequence shown here is derived from an EMBL/GenBank/DDBJ whole genome shotgun (WGS) entry which is preliminary data.</text>
</comment>
<dbReference type="RefSeq" id="WP_136354032.1">
    <property type="nucleotide sequence ID" value="NZ_SSNY01000002.1"/>
</dbReference>
<protein>
    <submittedName>
        <fullName evidence="2">Uncharacterized protein</fullName>
    </submittedName>
</protein>
<organism evidence="2 3">
    <name type="scientific">Ollibium composti</name>
    <dbReference type="NCBI Taxonomy" id="2675109"/>
    <lineage>
        <taxon>Bacteria</taxon>
        <taxon>Pseudomonadati</taxon>
        <taxon>Pseudomonadota</taxon>
        <taxon>Alphaproteobacteria</taxon>
        <taxon>Hyphomicrobiales</taxon>
        <taxon>Phyllobacteriaceae</taxon>
        <taxon>Ollibium</taxon>
    </lineage>
</organism>
<name>A0ABY2Q9P5_9HYPH</name>
<dbReference type="EMBL" id="SSNY01000002">
    <property type="protein sequence ID" value="THF58708.1"/>
    <property type="molecule type" value="Genomic_DNA"/>
</dbReference>
<keyword evidence="1" id="KW-1133">Transmembrane helix</keyword>
<evidence type="ECO:0000313" key="2">
    <source>
        <dbReference type="EMBL" id="THF58708.1"/>
    </source>
</evidence>
<evidence type="ECO:0000313" key="3">
    <source>
        <dbReference type="Proteomes" id="UP000306441"/>
    </source>
</evidence>
<reference evidence="2 3" key="1">
    <citation type="submission" date="2019-04" db="EMBL/GenBank/DDBJ databases">
        <title>Mesorhizobium composti sp. nov., isolated from compost.</title>
        <authorList>
            <person name="Lin S.-Y."/>
            <person name="Hameed A."/>
            <person name="Hsieh Y.-T."/>
            <person name="Young C.-C."/>
        </authorList>
    </citation>
    <scope>NUCLEOTIDE SEQUENCE [LARGE SCALE GENOMIC DNA]</scope>
    <source>
        <strain evidence="2 3">CC-YTH430</strain>
    </source>
</reference>
<gene>
    <name evidence="2" type="ORF">E6C48_03350</name>
</gene>
<sequence>MATNDKYTSNWRGARRYQFDEEARLKRAAIASGAQPAQVEVWPIDTNRDRGVIGLDMGGKITSGKTKDAGMLFLWAIPAALGAVLLAVVAFAITGDLAQ</sequence>